<proteinExistence type="predicted"/>
<dbReference type="EMBL" id="CP011509">
    <property type="protein sequence ID" value="AKI98978.1"/>
    <property type="molecule type" value="Genomic_DNA"/>
</dbReference>
<protein>
    <submittedName>
        <fullName evidence="1">Uncharacterized protein</fullName>
    </submittedName>
</protein>
<sequence length="60" mass="6628">MGDAAPPKVKTVYDIIGDCNVANVYIRLGTEVRVTNGYWWIYGNATDLSFTLVPDSVPLH</sequence>
<organism evidence="1 2">
    <name type="scientific">Archangium gephyra</name>
    <dbReference type="NCBI Taxonomy" id="48"/>
    <lineage>
        <taxon>Bacteria</taxon>
        <taxon>Pseudomonadati</taxon>
        <taxon>Myxococcota</taxon>
        <taxon>Myxococcia</taxon>
        <taxon>Myxococcales</taxon>
        <taxon>Cystobacterineae</taxon>
        <taxon>Archangiaceae</taxon>
        <taxon>Archangium</taxon>
    </lineage>
</organism>
<accession>A0AAC8Q0Y4</accession>
<dbReference type="KEGG" id="age:AA314_00605"/>
<reference evidence="1 2" key="1">
    <citation type="submission" date="2015-05" db="EMBL/GenBank/DDBJ databases">
        <title>Genome assembly of Archangium gephyra DSM 2261.</title>
        <authorList>
            <person name="Sharma G."/>
            <person name="Subramanian S."/>
        </authorList>
    </citation>
    <scope>NUCLEOTIDE SEQUENCE [LARGE SCALE GENOMIC DNA]</scope>
    <source>
        <strain evidence="1 2">DSM 2261</strain>
    </source>
</reference>
<gene>
    <name evidence="1" type="ORF">AA314_00605</name>
</gene>
<name>A0AAC8Q0Y4_9BACT</name>
<dbReference type="Proteomes" id="UP000035579">
    <property type="component" value="Chromosome"/>
</dbReference>
<dbReference type="AlphaFoldDB" id="A0AAC8Q0Y4"/>
<evidence type="ECO:0000313" key="2">
    <source>
        <dbReference type="Proteomes" id="UP000035579"/>
    </source>
</evidence>
<evidence type="ECO:0000313" key="1">
    <source>
        <dbReference type="EMBL" id="AKI98978.1"/>
    </source>
</evidence>